<evidence type="ECO:0000313" key="1">
    <source>
        <dbReference type="EMBL" id="NBN78704.1"/>
    </source>
</evidence>
<name>A0A7X5J8H1_9HYPH</name>
<gene>
    <name evidence="1" type="ORF">GWI72_10540</name>
</gene>
<dbReference type="InterPro" id="IPR016181">
    <property type="entry name" value="Acyl_CoA_acyltransferase"/>
</dbReference>
<protein>
    <recommendedName>
        <fullName evidence="3">GNAT family N-acetyltransferase</fullName>
    </recommendedName>
</protein>
<dbReference type="SUPFAM" id="SSF55729">
    <property type="entry name" value="Acyl-CoA N-acyltransferases (Nat)"/>
    <property type="match status" value="1"/>
</dbReference>
<accession>A0A7X5J8H1</accession>
<dbReference type="EMBL" id="JAABLQ010000001">
    <property type="protein sequence ID" value="NBN78704.1"/>
    <property type="molecule type" value="Genomic_DNA"/>
</dbReference>
<proteinExistence type="predicted"/>
<evidence type="ECO:0008006" key="3">
    <source>
        <dbReference type="Google" id="ProtNLM"/>
    </source>
</evidence>
<evidence type="ECO:0000313" key="2">
    <source>
        <dbReference type="Proteomes" id="UP000586722"/>
    </source>
</evidence>
<reference evidence="2" key="1">
    <citation type="submission" date="2020-01" db="EMBL/GenBank/DDBJ databases">
        <authorList>
            <person name="Fang Y."/>
            <person name="Sun R."/>
            <person name="Nie L."/>
            <person name="He J."/>
            <person name="Hao L."/>
            <person name="Wang L."/>
            <person name="Su S."/>
            <person name="Lv E."/>
            <person name="Zhang Z."/>
            <person name="Xie R."/>
            <person name="Liu H."/>
        </authorList>
    </citation>
    <scope>NUCLEOTIDE SEQUENCE [LARGE SCALE GENOMIC DNA]</scope>
    <source>
        <strain evidence="2">XCT-53</strain>
    </source>
</reference>
<comment type="caution">
    <text evidence="1">The sequence shown here is derived from an EMBL/GenBank/DDBJ whole genome shotgun (WGS) entry which is preliminary data.</text>
</comment>
<dbReference type="RefSeq" id="WP_161708614.1">
    <property type="nucleotide sequence ID" value="NZ_JAABLQ010000001.1"/>
</dbReference>
<dbReference type="Proteomes" id="UP000586722">
    <property type="component" value="Unassembled WGS sequence"/>
</dbReference>
<dbReference type="AlphaFoldDB" id="A0A7X5J8H1"/>
<sequence>MNYVLLMEAYARLRQGLVDLGLRLEEGADFSHAVAFAMEMGRTGLTEHFSPDLNTYTPPGAFWLRAIDATGATVALAAARLDDLGPMTLADYWRLYWRRCYPGPDGRCELAAAQPAFSAAVSGRVVYMGEMWVHPDWRGRGVAALFAPAIQMLSLARWEPDWLYVWMRPGLYGAGFDNLTCAFSRVYLRGIRWAVPPTTVDDDLCVALNSRADAEYWAELIAAGLHGK</sequence>
<keyword evidence="2" id="KW-1185">Reference proteome</keyword>
<organism evidence="1 2">
    <name type="scientific">Pannonibacter tanglangensis</name>
    <dbReference type="NCBI Taxonomy" id="2750084"/>
    <lineage>
        <taxon>Bacteria</taxon>
        <taxon>Pseudomonadati</taxon>
        <taxon>Pseudomonadota</taxon>
        <taxon>Alphaproteobacteria</taxon>
        <taxon>Hyphomicrobiales</taxon>
        <taxon>Stappiaceae</taxon>
        <taxon>Pannonibacter</taxon>
    </lineage>
</organism>
<dbReference type="Gene3D" id="3.40.630.30">
    <property type="match status" value="1"/>
</dbReference>